<proteinExistence type="predicted"/>
<reference evidence="1" key="1">
    <citation type="journal article" date="2021" name="Environ. Microbiol.">
        <title>Gene family expansions and transcriptome signatures uncover fungal adaptations to wood decay.</title>
        <authorList>
            <person name="Hage H."/>
            <person name="Miyauchi S."/>
            <person name="Viragh M."/>
            <person name="Drula E."/>
            <person name="Min B."/>
            <person name="Chaduli D."/>
            <person name="Navarro D."/>
            <person name="Favel A."/>
            <person name="Norest M."/>
            <person name="Lesage-Meessen L."/>
            <person name="Balint B."/>
            <person name="Merenyi Z."/>
            <person name="de Eugenio L."/>
            <person name="Morin E."/>
            <person name="Martinez A.T."/>
            <person name="Baldrian P."/>
            <person name="Stursova M."/>
            <person name="Martinez M.J."/>
            <person name="Novotny C."/>
            <person name="Magnuson J.K."/>
            <person name="Spatafora J.W."/>
            <person name="Maurice S."/>
            <person name="Pangilinan J."/>
            <person name="Andreopoulos W."/>
            <person name="LaButti K."/>
            <person name="Hundley H."/>
            <person name="Na H."/>
            <person name="Kuo A."/>
            <person name="Barry K."/>
            <person name="Lipzen A."/>
            <person name="Henrissat B."/>
            <person name="Riley R."/>
            <person name="Ahrendt S."/>
            <person name="Nagy L.G."/>
            <person name="Grigoriev I.V."/>
            <person name="Martin F."/>
            <person name="Rosso M.N."/>
        </authorList>
    </citation>
    <scope>NUCLEOTIDE SEQUENCE</scope>
    <source>
        <strain evidence="1">CBS 384.51</strain>
    </source>
</reference>
<protein>
    <submittedName>
        <fullName evidence="1">NAD-P-binding protein</fullName>
    </submittedName>
</protein>
<organism evidence="1 2">
    <name type="scientific">Irpex rosettiformis</name>
    <dbReference type="NCBI Taxonomy" id="378272"/>
    <lineage>
        <taxon>Eukaryota</taxon>
        <taxon>Fungi</taxon>
        <taxon>Dikarya</taxon>
        <taxon>Basidiomycota</taxon>
        <taxon>Agaricomycotina</taxon>
        <taxon>Agaricomycetes</taxon>
        <taxon>Polyporales</taxon>
        <taxon>Irpicaceae</taxon>
        <taxon>Irpex</taxon>
    </lineage>
</organism>
<gene>
    <name evidence="1" type="ORF">BDY19DRAFT_985809</name>
</gene>
<sequence length="252" mass="26885">MSSLPLQGKVALVTGSSRAIGAAVVKRLAADGASVVVNYVSNPDAANAVVDDIHSSTPGKAIALKGDMSSVPEAENLVEETIKHYGKIDILVLNAGIMNPKLLKDIDEKSYDDHFNMNVKVPLFMVKRATKYLQPGGRVIFISTSLTKFSGVPPSYVLYNATKGAVEQLVRVLAKDLGSNGITVNAVAPGPTNTELFTTGKSEQLIQFFSSLHPMKRIAEPNEISPVVAMLARDESVWVNGQTIFVNGGYAV</sequence>
<accession>A0ACB8U1P3</accession>
<keyword evidence="2" id="KW-1185">Reference proteome</keyword>
<dbReference type="Proteomes" id="UP001055072">
    <property type="component" value="Unassembled WGS sequence"/>
</dbReference>
<name>A0ACB8U1P3_9APHY</name>
<comment type="caution">
    <text evidence="1">The sequence shown here is derived from an EMBL/GenBank/DDBJ whole genome shotgun (WGS) entry which is preliminary data.</text>
</comment>
<dbReference type="EMBL" id="MU274915">
    <property type="protein sequence ID" value="KAI0088148.1"/>
    <property type="molecule type" value="Genomic_DNA"/>
</dbReference>
<evidence type="ECO:0000313" key="2">
    <source>
        <dbReference type="Proteomes" id="UP001055072"/>
    </source>
</evidence>
<evidence type="ECO:0000313" key="1">
    <source>
        <dbReference type="EMBL" id="KAI0088148.1"/>
    </source>
</evidence>